<comment type="caution">
    <text evidence="9">The sequence shown here is derived from an EMBL/GenBank/DDBJ whole genome shotgun (WGS) entry which is preliminary data.</text>
</comment>
<sequence length="274" mass="29637">MLKKCLRNRTFVVSVIVLLPILVIAAVGPWIVPHDPLEINPNLVLKPALPDHPFGTDEFGRDILSRLILGIRPSLTVALGSTLLAFAVGLLLGIVAGYFRGIAEKTVMRAVDIVLCFPPILLALMVVGFWGAGIKNLIMIIGIVYAPHFARIAYSSTLQIKKQEYVESELSLGASHTRVLFGCILPNIMSPLIIQISLTIAAAILLESGLSFLGLGVVPPEPSWGQMIGQSRGYISLNPMYAVWPSLCLGITILSVNLLGDSLRDILDPKLNRS</sequence>
<dbReference type="PANTHER" id="PTHR43386:SF25">
    <property type="entry name" value="PEPTIDE ABC TRANSPORTER PERMEASE PROTEIN"/>
    <property type="match status" value="1"/>
</dbReference>
<dbReference type="PROSITE" id="PS50928">
    <property type="entry name" value="ABC_TM1"/>
    <property type="match status" value="1"/>
</dbReference>
<evidence type="ECO:0000256" key="4">
    <source>
        <dbReference type="ARBA" id="ARBA00022692"/>
    </source>
</evidence>
<dbReference type="InterPro" id="IPR035906">
    <property type="entry name" value="MetI-like_sf"/>
</dbReference>
<evidence type="ECO:0000259" key="8">
    <source>
        <dbReference type="PROSITE" id="PS50928"/>
    </source>
</evidence>
<keyword evidence="4 7" id="KW-0812">Transmembrane</keyword>
<comment type="similarity">
    <text evidence="7">Belongs to the binding-protein-dependent transport system permease family.</text>
</comment>
<dbReference type="EMBL" id="JAUMKJ010000037">
    <property type="protein sequence ID" value="MDO3680209.1"/>
    <property type="molecule type" value="Genomic_DNA"/>
</dbReference>
<reference evidence="9" key="1">
    <citation type="submission" date="2023-07" db="EMBL/GenBank/DDBJ databases">
        <authorList>
            <person name="Aktuganov G."/>
            <person name="Boyko T."/>
            <person name="Delegan Y."/>
            <person name="Galimzianova N."/>
            <person name="Gilvanova E."/>
            <person name="Korobov V."/>
            <person name="Kuzmina L."/>
            <person name="Melentiev A."/>
            <person name="Milman P."/>
            <person name="Ryabova A."/>
            <person name="Stupak E."/>
            <person name="Yasakov T."/>
            <person name="Zharikova N."/>
            <person name="Zhurenko E."/>
        </authorList>
    </citation>
    <scope>NUCLEOTIDE SEQUENCE</scope>
    <source>
        <strain evidence="9">IB-739</strain>
    </source>
</reference>
<dbReference type="Pfam" id="PF12911">
    <property type="entry name" value="OppC_N"/>
    <property type="match status" value="1"/>
</dbReference>
<keyword evidence="2 7" id="KW-0813">Transport</keyword>
<feature type="transmembrane region" description="Helical" evidence="7">
    <location>
        <begin position="241"/>
        <end position="260"/>
    </location>
</feature>
<dbReference type="Pfam" id="PF00528">
    <property type="entry name" value="BPD_transp_1"/>
    <property type="match status" value="1"/>
</dbReference>
<evidence type="ECO:0000256" key="6">
    <source>
        <dbReference type="ARBA" id="ARBA00023136"/>
    </source>
</evidence>
<dbReference type="InterPro" id="IPR000515">
    <property type="entry name" value="MetI-like"/>
</dbReference>
<feature type="transmembrane region" description="Helical" evidence="7">
    <location>
        <begin position="111"/>
        <end position="131"/>
    </location>
</feature>
<evidence type="ECO:0000313" key="10">
    <source>
        <dbReference type="Proteomes" id="UP001168883"/>
    </source>
</evidence>
<evidence type="ECO:0000256" key="3">
    <source>
        <dbReference type="ARBA" id="ARBA00022475"/>
    </source>
</evidence>
<keyword evidence="10" id="KW-1185">Reference proteome</keyword>
<name>A0ABT8VGU4_9BACL</name>
<keyword evidence="3" id="KW-1003">Cell membrane</keyword>
<feature type="transmembrane region" description="Helical" evidence="7">
    <location>
        <begin position="12"/>
        <end position="32"/>
    </location>
</feature>
<dbReference type="PANTHER" id="PTHR43386">
    <property type="entry name" value="OLIGOPEPTIDE TRANSPORT SYSTEM PERMEASE PROTEIN APPC"/>
    <property type="match status" value="1"/>
</dbReference>
<dbReference type="Gene3D" id="1.10.3720.10">
    <property type="entry name" value="MetI-like"/>
    <property type="match status" value="1"/>
</dbReference>
<dbReference type="CDD" id="cd06261">
    <property type="entry name" value="TM_PBP2"/>
    <property type="match status" value="1"/>
</dbReference>
<organism evidence="9 10">
    <name type="scientific">Paenibacillus ehimensis</name>
    <dbReference type="NCBI Taxonomy" id="79264"/>
    <lineage>
        <taxon>Bacteria</taxon>
        <taxon>Bacillati</taxon>
        <taxon>Bacillota</taxon>
        <taxon>Bacilli</taxon>
        <taxon>Bacillales</taxon>
        <taxon>Paenibacillaceae</taxon>
        <taxon>Paenibacillus</taxon>
    </lineage>
</organism>
<gene>
    <name evidence="9" type="ORF">Q3C12_24665</name>
</gene>
<evidence type="ECO:0000256" key="5">
    <source>
        <dbReference type="ARBA" id="ARBA00022989"/>
    </source>
</evidence>
<feature type="domain" description="ABC transmembrane type-1" evidence="8">
    <location>
        <begin position="71"/>
        <end position="260"/>
    </location>
</feature>
<feature type="transmembrane region" description="Helical" evidence="7">
    <location>
        <begin position="137"/>
        <end position="158"/>
    </location>
</feature>
<dbReference type="SUPFAM" id="SSF161098">
    <property type="entry name" value="MetI-like"/>
    <property type="match status" value="1"/>
</dbReference>
<dbReference type="Proteomes" id="UP001168883">
    <property type="component" value="Unassembled WGS sequence"/>
</dbReference>
<keyword evidence="5 7" id="KW-1133">Transmembrane helix</keyword>
<evidence type="ECO:0000313" key="9">
    <source>
        <dbReference type="EMBL" id="MDO3680209.1"/>
    </source>
</evidence>
<feature type="transmembrane region" description="Helical" evidence="7">
    <location>
        <begin position="179"/>
        <end position="206"/>
    </location>
</feature>
<accession>A0ABT8VGU4</accession>
<dbReference type="RefSeq" id="WP_025850499.1">
    <property type="nucleotide sequence ID" value="NZ_JAUMKJ010000037.1"/>
</dbReference>
<dbReference type="InterPro" id="IPR025966">
    <property type="entry name" value="OppC_N"/>
</dbReference>
<comment type="subcellular location">
    <subcellularLocation>
        <location evidence="1 7">Cell membrane</location>
        <topology evidence="1 7">Multi-pass membrane protein</topology>
    </subcellularLocation>
</comment>
<feature type="transmembrane region" description="Helical" evidence="7">
    <location>
        <begin position="75"/>
        <end position="99"/>
    </location>
</feature>
<proteinExistence type="inferred from homology"/>
<dbReference type="InterPro" id="IPR050366">
    <property type="entry name" value="BP-dependent_transpt_permease"/>
</dbReference>
<evidence type="ECO:0000256" key="1">
    <source>
        <dbReference type="ARBA" id="ARBA00004651"/>
    </source>
</evidence>
<protein>
    <submittedName>
        <fullName evidence="9">ABC transporter permease</fullName>
    </submittedName>
</protein>
<evidence type="ECO:0000256" key="2">
    <source>
        <dbReference type="ARBA" id="ARBA00022448"/>
    </source>
</evidence>
<keyword evidence="6 7" id="KW-0472">Membrane</keyword>
<evidence type="ECO:0000256" key="7">
    <source>
        <dbReference type="RuleBase" id="RU363032"/>
    </source>
</evidence>